<dbReference type="Gene3D" id="2.30.40.10">
    <property type="entry name" value="Urease, subunit C, domain 1"/>
    <property type="match status" value="2"/>
</dbReference>
<dbReference type="PANTHER" id="PTHR11647:SF1">
    <property type="entry name" value="COLLAPSIN RESPONSE MEDIATOR PROTEIN"/>
    <property type="match status" value="1"/>
</dbReference>
<name>A0ABT8QS97_9FIRM</name>
<dbReference type="InterPro" id="IPR032466">
    <property type="entry name" value="Metal_Hydrolase"/>
</dbReference>
<dbReference type="PANTHER" id="PTHR11647">
    <property type="entry name" value="HYDRANTOINASE/DIHYDROPYRIMIDINASE FAMILY MEMBER"/>
    <property type="match status" value="1"/>
</dbReference>
<dbReference type="CDD" id="cd01297">
    <property type="entry name" value="D-aminoacylase"/>
    <property type="match status" value="1"/>
</dbReference>
<dbReference type="InterPro" id="IPR011059">
    <property type="entry name" value="Metal-dep_hydrolase_composite"/>
</dbReference>
<feature type="domain" description="Amidohydrolase 3" evidence="1">
    <location>
        <begin position="45"/>
        <end position="212"/>
    </location>
</feature>
<organism evidence="2 3">
    <name type="scientific">Desulfosporosinus nitroreducens</name>
    <dbReference type="NCBI Taxonomy" id="2018668"/>
    <lineage>
        <taxon>Bacteria</taxon>
        <taxon>Bacillati</taxon>
        <taxon>Bacillota</taxon>
        <taxon>Clostridia</taxon>
        <taxon>Eubacteriales</taxon>
        <taxon>Desulfitobacteriaceae</taxon>
        <taxon>Desulfosporosinus</taxon>
    </lineage>
</organism>
<dbReference type="Gene3D" id="3.20.20.140">
    <property type="entry name" value="Metal-dependent hydrolases"/>
    <property type="match status" value="2"/>
</dbReference>
<reference evidence="2" key="1">
    <citation type="submission" date="2022-05" db="EMBL/GenBank/DDBJ databases">
        <title>Expanded diversity of anoxic marine methylotrophy in a Black Sea sulfate reducing microorganism.</title>
        <authorList>
            <person name="Fischer P.Q."/>
            <person name="Stams A.J.M."/>
            <person name="Villanueva L."/>
            <person name="Sousa D.Z."/>
        </authorList>
    </citation>
    <scope>NUCLEOTIDE SEQUENCE</scope>
    <source>
        <strain evidence="2">P130</strain>
    </source>
</reference>
<evidence type="ECO:0000259" key="1">
    <source>
        <dbReference type="Pfam" id="PF07969"/>
    </source>
</evidence>
<accession>A0ABT8QS97</accession>
<sequence length="539" mass="59171">MFDTVIKGGLVVDGTGAPPRRSDIGIIDARIVKIEPELSQEANMVIDATNKMVTPGFIDVHSHCDLLPFMSGSVRESRIRQGVTTEIIGQCGLGSAPHLERMSDWRSYLTPILGPGPLTWNWLDFSMFLRELDRAEKPNNTAALIGHGAVRAQVLGLNNVSPTENEISAMSKIVEDAMSHGALGISYGLAYLPGMFAPKQELIALSSVVAAYQGIMMIHIRSHSRQVREGMAEALTVAKESGVKLQISHMRSYANRDYGITAEELITMIENARSEGVDVTFDEHPYTAGSTLLSQILPPWAKEGGSTEIVRRLKDPQLRAKLKNDLSDQGPDYPGWDNFVGMVGWPNIMISSVSNPKNKWAEGQTAPQLVSKTGLEHSKLVSEIIDSIADLLISEDCRCSMVLQNLFAEEDIIALLKHPLCQIGSDGIPTGKPHPRLFGTYPKFLGEYVRDKNTMTWEEGVMRITGDPAQRLNLRNRGFIKTGYIADLVIFDPEIINAPENYNKPSLDPLGINYTLINGQVALANGKVLKTNAGKLINM</sequence>
<keyword evidence="3" id="KW-1185">Reference proteome</keyword>
<evidence type="ECO:0000313" key="2">
    <source>
        <dbReference type="EMBL" id="MDO0824229.1"/>
    </source>
</evidence>
<dbReference type="SUPFAM" id="SSF51556">
    <property type="entry name" value="Metallo-dependent hydrolases"/>
    <property type="match status" value="1"/>
</dbReference>
<dbReference type="InterPro" id="IPR050378">
    <property type="entry name" value="Metallo-dep_Hydrolases_sf"/>
</dbReference>
<dbReference type="Pfam" id="PF07969">
    <property type="entry name" value="Amidohydro_3"/>
    <property type="match status" value="2"/>
</dbReference>
<dbReference type="Proteomes" id="UP001176021">
    <property type="component" value="Unassembled WGS sequence"/>
</dbReference>
<comment type="caution">
    <text evidence="2">The sequence shown here is derived from an EMBL/GenBank/DDBJ whole genome shotgun (WGS) entry which is preliminary data.</text>
</comment>
<dbReference type="InterPro" id="IPR013108">
    <property type="entry name" value="Amidohydro_3"/>
</dbReference>
<protein>
    <submittedName>
        <fullName evidence="2">D-aminoacylase</fullName>
    </submittedName>
</protein>
<proteinExistence type="predicted"/>
<evidence type="ECO:0000313" key="3">
    <source>
        <dbReference type="Proteomes" id="UP001176021"/>
    </source>
</evidence>
<gene>
    <name evidence="2" type="ORF">M8H41_15400</name>
</gene>
<dbReference type="EMBL" id="JAMJEV010000012">
    <property type="protein sequence ID" value="MDO0824229.1"/>
    <property type="molecule type" value="Genomic_DNA"/>
</dbReference>
<feature type="domain" description="Amidohydrolase 3" evidence="1">
    <location>
        <begin position="414"/>
        <end position="521"/>
    </location>
</feature>
<dbReference type="RefSeq" id="WP_302049215.1">
    <property type="nucleotide sequence ID" value="NZ_JAMJEV010000012.1"/>
</dbReference>
<dbReference type="SUPFAM" id="SSF51338">
    <property type="entry name" value="Composite domain of metallo-dependent hydrolases"/>
    <property type="match status" value="1"/>
</dbReference>